<sequence length="555" mass="62427">MATVRPVLRPLPDMIETGKLIEQHERRKENGKENVRDVSENERGAVRAIEREKGKETEKGKGTGIENEIETEHTTAIATPTVEEPIDTVVEGTRGSDREKEETDIFQVETETVTEIETETYQETDLENARGKENVKGVRENVSANANETEKGKEKETEKSRDVRENVAETVPETVPEIAPEAAIIEMAEELDHEPDPGRGIWTEIGIETVFEMPRGIDLETAPETLTVEETAHDDAHGIETGEEISQEKGHDPATAIGREKEKETDLGRRSVSDKEKARDKEKDRVRDTDRHSERTPEKKREVSPTKQKDEASKPPPQSSSSSSQQPPTSAQNPEESPESKEAAMEATYKAFTENGVYDESLVPEVDPTDKQPSEAAITTTFKKRGHFDNYRKQFFSEFEKSEEAQKFLTELKDFMQKELERDPEFYDKDSTAKTASLLEGAVERSDVYRTIENAVDKFLAEHKNEMGMTVFNIWSEMFEDINGRKPYELKDKEKGGKTGEGEDKDGDVKMEDGDGVKKENEQLTLSGLRGASESSISPVVEEGTPRRPGEVKVY</sequence>
<feature type="domain" description="BOD1/SHG1" evidence="2">
    <location>
        <begin position="378"/>
        <end position="465"/>
    </location>
</feature>
<name>A0A437A5H4_ARTFL</name>
<feature type="compositionally biased region" description="Low complexity" evidence="1">
    <location>
        <begin position="319"/>
        <end position="334"/>
    </location>
</feature>
<dbReference type="RefSeq" id="XP_067492035.1">
    <property type="nucleotide sequence ID" value="XM_067633913.1"/>
</dbReference>
<dbReference type="VEuPathDB" id="FungiDB:DFL_004765"/>
<feature type="compositionally biased region" description="Basic and acidic residues" evidence="1">
    <location>
        <begin position="486"/>
        <end position="522"/>
    </location>
</feature>
<feature type="compositionally biased region" description="Basic and acidic residues" evidence="1">
    <location>
        <begin position="544"/>
        <end position="555"/>
    </location>
</feature>
<organism evidence="3 4">
    <name type="scientific">Arthrobotrys flagrans</name>
    <name type="common">Nematode-trapping fungus</name>
    <name type="synonym">Trichothecium flagrans</name>
    <dbReference type="NCBI Taxonomy" id="97331"/>
    <lineage>
        <taxon>Eukaryota</taxon>
        <taxon>Fungi</taxon>
        <taxon>Dikarya</taxon>
        <taxon>Ascomycota</taxon>
        <taxon>Pezizomycotina</taxon>
        <taxon>Orbiliomycetes</taxon>
        <taxon>Orbiliales</taxon>
        <taxon>Orbiliaceae</taxon>
        <taxon>Arthrobotrys</taxon>
    </lineage>
</organism>
<feature type="compositionally biased region" description="Basic and acidic residues" evidence="1">
    <location>
        <begin position="94"/>
        <end position="103"/>
    </location>
</feature>
<feature type="compositionally biased region" description="Low complexity" evidence="1">
    <location>
        <begin position="169"/>
        <end position="179"/>
    </location>
</feature>
<reference evidence="3 4" key="1">
    <citation type="submission" date="2019-01" db="EMBL/GenBank/DDBJ databases">
        <title>Intercellular communication is required for trap formation in the nematode-trapping fungus Duddingtonia flagrans.</title>
        <authorList>
            <person name="Youssar L."/>
            <person name="Wernet V."/>
            <person name="Hensel N."/>
            <person name="Hildebrandt H.-G."/>
            <person name="Fischer R."/>
        </authorList>
    </citation>
    <scope>NUCLEOTIDE SEQUENCE [LARGE SCALE GENOMIC DNA]</scope>
    <source>
        <strain evidence="3 4">CBS H-5679</strain>
    </source>
</reference>
<dbReference type="AlphaFoldDB" id="A0A437A5H4"/>
<feature type="region of interest" description="Disordered" evidence="1">
    <location>
        <begin position="15"/>
        <end position="179"/>
    </location>
</feature>
<evidence type="ECO:0000256" key="1">
    <source>
        <dbReference type="SAM" id="MobiDB-lite"/>
    </source>
</evidence>
<dbReference type="InterPro" id="IPR055264">
    <property type="entry name" value="BOD1/SHG1_dom"/>
</dbReference>
<feature type="compositionally biased region" description="Basic and acidic residues" evidence="1">
    <location>
        <begin position="230"/>
        <end position="313"/>
    </location>
</feature>
<protein>
    <recommendedName>
        <fullName evidence="2">BOD1/SHG1 domain-containing protein</fullName>
    </recommendedName>
</protein>
<feature type="compositionally biased region" description="Basic and acidic residues" evidence="1">
    <location>
        <begin position="127"/>
        <end position="139"/>
    </location>
</feature>
<accession>A0A437A5H4</accession>
<comment type="caution">
    <text evidence="3">The sequence shown here is derived from an EMBL/GenBank/DDBJ whole genome shotgun (WGS) entry which is preliminary data.</text>
</comment>
<evidence type="ECO:0000313" key="4">
    <source>
        <dbReference type="Proteomes" id="UP000283090"/>
    </source>
</evidence>
<proteinExistence type="predicted"/>
<feature type="compositionally biased region" description="Acidic residues" evidence="1">
    <location>
        <begin position="112"/>
        <end position="126"/>
    </location>
</feature>
<evidence type="ECO:0000313" key="3">
    <source>
        <dbReference type="EMBL" id="RVD86491.1"/>
    </source>
</evidence>
<dbReference type="OrthoDB" id="5579731at2759"/>
<gene>
    <name evidence="3" type="ORF">DFL_004765</name>
</gene>
<feature type="region of interest" description="Disordered" evidence="1">
    <location>
        <begin position="486"/>
        <end position="555"/>
    </location>
</feature>
<dbReference type="Proteomes" id="UP000283090">
    <property type="component" value="Unassembled WGS sequence"/>
</dbReference>
<feature type="compositionally biased region" description="Basic and acidic residues" evidence="1">
    <location>
        <begin position="19"/>
        <end position="61"/>
    </location>
</feature>
<dbReference type="EMBL" id="SAEB01000006">
    <property type="protein sequence ID" value="RVD86491.1"/>
    <property type="molecule type" value="Genomic_DNA"/>
</dbReference>
<dbReference type="GeneID" id="93587076"/>
<feature type="compositionally biased region" description="Basic and acidic residues" evidence="1">
    <location>
        <begin position="148"/>
        <end position="167"/>
    </location>
</feature>
<feature type="region of interest" description="Disordered" evidence="1">
    <location>
        <begin position="215"/>
        <end position="352"/>
    </location>
</feature>
<keyword evidence="4" id="KW-1185">Reference proteome</keyword>
<dbReference type="Pfam" id="PF05205">
    <property type="entry name" value="COMPASS-Shg1"/>
    <property type="match status" value="1"/>
</dbReference>
<dbReference type="STRING" id="97331.A0A437A5H4"/>
<evidence type="ECO:0000259" key="2">
    <source>
        <dbReference type="Pfam" id="PF05205"/>
    </source>
</evidence>